<gene>
    <name evidence="1" type="ORF">INH39_15225</name>
</gene>
<dbReference type="Proteomes" id="UP000831532">
    <property type="component" value="Chromosome"/>
</dbReference>
<accession>A0ABY4AFU5</accession>
<evidence type="ECO:0008006" key="3">
    <source>
        <dbReference type="Google" id="ProtNLM"/>
    </source>
</evidence>
<dbReference type="RefSeq" id="WP_243493929.1">
    <property type="nucleotide sequence ID" value="NZ_CP063361.1"/>
</dbReference>
<organism evidence="1 2">
    <name type="scientific">Massilia violaceinigra</name>
    <dbReference type="NCBI Taxonomy" id="2045208"/>
    <lineage>
        <taxon>Bacteria</taxon>
        <taxon>Pseudomonadati</taxon>
        <taxon>Pseudomonadota</taxon>
        <taxon>Betaproteobacteria</taxon>
        <taxon>Burkholderiales</taxon>
        <taxon>Oxalobacteraceae</taxon>
        <taxon>Telluria group</taxon>
        <taxon>Massilia</taxon>
    </lineage>
</organism>
<protein>
    <recommendedName>
        <fullName evidence="3">Porin domain-containing protein</fullName>
    </recommendedName>
</protein>
<dbReference type="EMBL" id="CP063361">
    <property type="protein sequence ID" value="UOD33700.1"/>
    <property type="molecule type" value="Genomic_DNA"/>
</dbReference>
<proteinExistence type="predicted"/>
<keyword evidence="2" id="KW-1185">Reference proteome</keyword>
<name>A0ABY4AFU5_9BURK</name>
<sequence>MEFLEVGQGGIAGAEVVDRHLDFADAGGNADQLRDVGGVAAAGQRGAVAHVELIDAFADAQRVAAVGERKIAPGLVRRQDRAALQESACFGTNYFANGVLTRWGLCGQWQNQLILGTFRAQSVYSARWTIPSIPIQRLMPLS</sequence>
<reference evidence="1 2" key="1">
    <citation type="submission" date="2020-10" db="EMBL/GenBank/DDBJ databases">
        <title>Genome analysis of Massilia species.</title>
        <authorList>
            <person name="Jung D.-H."/>
        </authorList>
    </citation>
    <scope>NUCLEOTIDE SEQUENCE [LARGE SCALE GENOMIC DNA]</scope>
    <source>
        <strain evidence="2">sipir</strain>
    </source>
</reference>
<evidence type="ECO:0000313" key="1">
    <source>
        <dbReference type="EMBL" id="UOD33700.1"/>
    </source>
</evidence>
<evidence type="ECO:0000313" key="2">
    <source>
        <dbReference type="Proteomes" id="UP000831532"/>
    </source>
</evidence>